<dbReference type="InterPro" id="IPR000531">
    <property type="entry name" value="Beta-barrel_TonB"/>
</dbReference>
<dbReference type="EMBL" id="UGQW01000002">
    <property type="protein sequence ID" value="STZ67844.1"/>
    <property type="molecule type" value="Genomic_DNA"/>
</dbReference>
<dbReference type="AlphaFoldDB" id="A0A378TZM5"/>
<evidence type="ECO:0000256" key="6">
    <source>
        <dbReference type="ARBA" id="ARBA00023077"/>
    </source>
</evidence>
<keyword evidence="8 15" id="KW-0675">Receptor</keyword>
<evidence type="ECO:0000313" key="15">
    <source>
        <dbReference type="EMBL" id="STZ67844.1"/>
    </source>
</evidence>
<name>A0A378TZM5_NEIEL</name>
<dbReference type="Pfam" id="PF07715">
    <property type="entry name" value="Plug"/>
    <property type="match status" value="1"/>
</dbReference>
<keyword evidence="12" id="KW-0732">Signal</keyword>
<evidence type="ECO:0000256" key="7">
    <source>
        <dbReference type="ARBA" id="ARBA00023136"/>
    </source>
</evidence>
<evidence type="ECO:0000256" key="11">
    <source>
        <dbReference type="RuleBase" id="RU003357"/>
    </source>
</evidence>
<dbReference type="Proteomes" id="UP000254927">
    <property type="component" value="Unassembled WGS sequence"/>
</dbReference>
<dbReference type="InterPro" id="IPR039426">
    <property type="entry name" value="TonB-dep_rcpt-like"/>
</dbReference>
<dbReference type="PANTHER" id="PTHR32552:SF74">
    <property type="entry name" value="HYDROXAMATE SIDEROPHORE RECEPTOR FHUE"/>
    <property type="match status" value="1"/>
</dbReference>
<organism evidence="15 16">
    <name type="scientific">Neisseria elongata</name>
    <dbReference type="NCBI Taxonomy" id="495"/>
    <lineage>
        <taxon>Bacteria</taxon>
        <taxon>Pseudomonadati</taxon>
        <taxon>Pseudomonadota</taxon>
        <taxon>Betaproteobacteria</taxon>
        <taxon>Neisseriales</taxon>
        <taxon>Neisseriaceae</taxon>
        <taxon>Neisseria</taxon>
    </lineage>
</organism>
<evidence type="ECO:0000256" key="12">
    <source>
        <dbReference type="SAM" id="SignalP"/>
    </source>
</evidence>
<keyword evidence="6 11" id="KW-0798">TonB box</keyword>
<dbReference type="InterPro" id="IPR037066">
    <property type="entry name" value="Plug_dom_sf"/>
</dbReference>
<keyword evidence="7 10" id="KW-0472">Membrane</keyword>
<feature type="domain" description="TonB-dependent receptor plug" evidence="14">
    <location>
        <begin position="72"/>
        <end position="178"/>
    </location>
</feature>
<dbReference type="RefSeq" id="WP_074898498.1">
    <property type="nucleotide sequence ID" value="NZ_CP031252.1"/>
</dbReference>
<gene>
    <name evidence="15" type="primary">fpvA</name>
    <name evidence="15" type="ORF">NCTC10660_01333</name>
</gene>
<keyword evidence="9 10" id="KW-0998">Cell outer membrane</keyword>
<dbReference type="GO" id="GO:0015344">
    <property type="term" value="F:siderophore uptake transmembrane transporter activity"/>
    <property type="evidence" value="ECO:0007669"/>
    <property type="project" value="TreeGrafter"/>
</dbReference>
<accession>A0A378TZM5</accession>
<feature type="chain" id="PRO_5017044440" evidence="12">
    <location>
        <begin position="24"/>
        <end position="936"/>
    </location>
</feature>
<evidence type="ECO:0000313" key="16">
    <source>
        <dbReference type="Proteomes" id="UP000254927"/>
    </source>
</evidence>
<comment type="similarity">
    <text evidence="2 10 11">Belongs to the TonB-dependent receptor family.</text>
</comment>
<evidence type="ECO:0000259" key="14">
    <source>
        <dbReference type="Pfam" id="PF07715"/>
    </source>
</evidence>
<evidence type="ECO:0000256" key="10">
    <source>
        <dbReference type="PROSITE-ProRule" id="PRU01360"/>
    </source>
</evidence>
<keyword evidence="3 10" id="KW-0813">Transport</keyword>
<evidence type="ECO:0000256" key="8">
    <source>
        <dbReference type="ARBA" id="ARBA00023170"/>
    </source>
</evidence>
<evidence type="ECO:0000256" key="5">
    <source>
        <dbReference type="ARBA" id="ARBA00022692"/>
    </source>
</evidence>
<evidence type="ECO:0000256" key="1">
    <source>
        <dbReference type="ARBA" id="ARBA00004571"/>
    </source>
</evidence>
<evidence type="ECO:0000256" key="3">
    <source>
        <dbReference type="ARBA" id="ARBA00022448"/>
    </source>
</evidence>
<dbReference type="GeneID" id="93352318"/>
<protein>
    <submittedName>
        <fullName evidence="15">TonB-dependent receptor domain-containing protein</fullName>
    </submittedName>
</protein>
<dbReference type="SUPFAM" id="SSF56935">
    <property type="entry name" value="Porins"/>
    <property type="match status" value="1"/>
</dbReference>
<feature type="domain" description="TonB-dependent receptor-like beta-barrel" evidence="13">
    <location>
        <begin position="460"/>
        <end position="902"/>
    </location>
</feature>
<dbReference type="Gene3D" id="2.40.170.20">
    <property type="entry name" value="TonB-dependent receptor, beta-barrel domain"/>
    <property type="match status" value="2"/>
</dbReference>
<comment type="subcellular location">
    <subcellularLocation>
        <location evidence="1 10">Cell outer membrane</location>
        <topology evidence="1 10">Multi-pass membrane protein</topology>
    </subcellularLocation>
</comment>
<dbReference type="InterPro" id="IPR012910">
    <property type="entry name" value="Plug_dom"/>
</dbReference>
<dbReference type="PANTHER" id="PTHR32552">
    <property type="entry name" value="FERRICHROME IRON RECEPTOR-RELATED"/>
    <property type="match status" value="1"/>
</dbReference>
<dbReference type="PROSITE" id="PS52016">
    <property type="entry name" value="TONB_DEPENDENT_REC_3"/>
    <property type="match status" value="1"/>
</dbReference>
<evidence type="ECO:0000256" key="9">
    <source>
        <dbReference type="ARBA" id="ARBA00023237"/>
    </source>
</evidence>
<dbReference type="Pfam" id="PF00593">
    <property type="entry name" value="TonB_dep_Rec_b-barrel"/>
    <property type="match status" value="1"/>
</dbReference>
<dbReference type="InterPro" id="IPR036942">
    <property type="entry name" value="Beta-barrel_TonB_sf"/>
</dbReference>
<keyword evidence="4 10" id="KW-1134">Transmembrane beta strand</keyword>
<dbReference type="CDD" id="cd01347">
    <property type="entry name" value="ligand_gated_channel"/>
    <property type="match status" value="1"/>
</dbReference>
<evidence type="ECO:0000256" key="2">
    <source>
        <dbReference type="ARBA" id="ARBA00009810"/>
    </source>
</evidence>
<dbReference type="Gene3D" id="2.170.130.10">
    <property type="entry name" value="TonB-dependent receptor, plug domain"/>
    <property type="match status" value="1"/>
</dbReference>
<evidence type="ECO:0000259" key="13">
    <source>
        <dbReference type="Pfam" id="PF00593"/>
    </source>
</evidence>
<dbReference type="GO" id="GO:0009279">
    <property type="term" value="C:cell outer membrane"/>
    <property type="evidence" value="ECO:0007669"/>
    <property type="project" value="UniProtKB-SubCell"/>
</dbReference>
<sequence length="936" mass="105024">MTPNLKQKILPIMLLACYQNTFADTAEPPVSEGGSLESVTVTATRRNDKTEQSKSYTIGSMSTATGLRISGKDTPQSVSVITRQQLDDKAIHTLEEAMRNTTGVNVVRDSGLQTRFLSRGFYVDQIGEDSITTNVAGRSGYTARIDVSPSTDLAVYDHIEVVRGATGLTQSNSEPGGTINLIRKRPTSAFKHTGEISTDQRGSKRLMLDVSGSLNKEQSVRGRLVGVYDDHKSFKDKMWGKKNMLYGIVETDIGDHGILTFGGMHQKSKEVPDFAGVMLPCENPKAYSVFENNCNNPVRLPRNTYLGMDWSRLRADKTNLFSGFKYDFDNGWRLNAEASYTKNRSDAKVGQFFLRNEHTAGIAGSPATGAILPNGTIVPYDTPDDEVRRILAEEKRKDREAYEQAKTQYRATQFDRNAYEAAKAKAEAANPWAWYTEDSYIAEELSKMGIVDYSYAYSMFNYNLAKRKRDTDHIQFNASTMRHKKKDVQYGFKLDLSGKYSLLGRSHDFYTGYTYNNENIQSDYLEIFDRNYRVKTSNPGAGVCEAIPFQMSPLGMTGNELAEPDWDKYNDRGNVWFKRRGCENATVAVAGQTDPSAAKAAYNYSRYINKNETHAVTVSTRFNATDRLHLLGGMHYTRYKSSQSKDMSVRNGDPASAFQNQSSLAADADHYTARMKGHKFTPYAGITYDFTPQQSLYASYTKIFKQQDEVDVSSKQLLPPLTGTNYEIGWKGSFLKGRLNSSLAIFVLDQKNRTIVDFGYIRGSNGQGQWQTIARPAGSVRSKGFEFELAGEMTDNWKIFAGYTYNKSKFKNEDEVNARQIANTKRADDAFNFSGHTPVQIFRLGTSYRIPRTKLTVGGGVSAQSKTKSLYNVKQGGYGLIDGFVQYEFGPHAKLNLIGTNLADRTYFENNANRTRGMNNFYGEPRTVSLKLDWKF</sequence>
<evidence type="ECO:0000256" key="4">
    <source>
        <dbReference type="ARBA" id="ARBA00022452"/>
    </source>
</evidence>
<keyword evidence="5 10" id="KW-0812">Transmembrane</keyword>
<reference evidence="15 16" key="1">
    <citation type="submission" date="2018-06" db="EMBL/GenBank/DDBJ databases">
        <authorList>
            <consortium name="Pathogen Informatics"/>
            <person name="Doyle S."/>
        </authorList>
    </citation>
    <scope>NUCLEOTIDE SEQUENCE [LARGE SCALE GENOMIC DNA]</scope>
    <source>
        <strain evidence="15 16">NCTC10660</strain>
    </source>
</reference>
<proteinExistence type="inferred from homology"/>
<feature type="signal peptide" evidence="12">
    <location>
        <begin position="1"/>
        <end position="23"/>
    </location>
</feature>